<organism evidence="2 3">
    <name type="scientific">Fusarium mundagurra</name>
    <dbReference type="NCBI Taxonomy" id="1567541"/>
    <lineage>
        <taxon>Eukaryota</taxon>
        <taxon>Fungi</taxon>
        <taxon>Dikarya</taxon>
        <taxon>Ascomycota</taxon>
        <taxon>Pezizomycotina</taxon>
        <taxon>Sordariomycetes</taxon>
        <taxon>Hypocreomycetidae</taxon>
        <taxon>Hypocreales</taxon>
        <taxon>Nectriaceae</taxon>
        <taxon>Fusarium</taxon>
        <taxon>Fusarium fujikuroi species complex</taxon>
    </lineage>
</organism>
<gene>
    <name evidence="2" type="ORF">FMUND_14431</name>
</gene>
<feature type="region of interest" description="Disordered" evidence="1">
    <location>
        <begin position="121"/>
        <end position="148"/>
    </location>
</feature>
<name>A0A8H5XUH2_9HYPO</name>
<comment type="caution">
    <text evidence="2">The sequence shown here is derived from an EMBL/GenBank/DDBJ whole genome shotgun (WGS) entry which is preliminary data.</text>
</comment>
<dbReference type="AlphaFoldDB" id="A0A8H5XUH2"/>
<dbReference type="Proteomes" id="UP000544331">
    <property type="component" value="Unassembled WGS sequence"/>
</dbReference>
<proteinExistence type="predicted"/>
<evidence type="ECO:0000256" key="1">
    <source>
        <dbReference type="SAM" id="MobiDB-lite"/>
    </source>
</evidence>
<reference evidence="2 3" key="1">
    <citation type="submission" date="2020-05" db="EMBL/GenBank/DDBJ databases">
        <title>Identification and distribution of gene clusters putatively required for synthesis of sphingolipid metabolism inhibitors in phylogenetically diverse species of the filamentous fungus Fusarium.</title>
        <authorList>
            <person name="Kim H.-S."/>
            <person name="Busman M."/>
            <person name="Brown D.W."/>
            <person name="Divon H."/>
            <person name="Uhlig S."/>
            <person name="Proctor R.H."/>
        </authorList>
    </citation>
    <scope>NUCLEOTIDE SEQUENCE [LARGE SCALE GENOMIC DNA]</scope>
    <source>
        <strain evidence="2 3">NRRL 66235</strain>
    </source>
</reference>
<dbReference type="EMBL" id="JAAOAN010000752">
    <property type="protein sequence ID" value="KAF5700188.1"/>
    <property type="molecule type" value="Genomic_DNA"/>
</dbReference>
<evidence type="ECO:0000313" key="3">
    <source>
        <dbReference type="Proteomes" id="UP000544331"/>
    </source>
</evidence>
<keyword evidence="3" id="KW-1185">Reference proteome</keyword>
<protein>
    <submittedName>
        <fullName evidence="2">Uncharacterized protein</fullName>
    </submittedName>
</protein>
<dbReference type="OrthoDB" id="5076869at2759"/>
<sequence length="436" mass="49905">MAPERQKAKVKFAFTRSLRKKNASKRSKLWHAMFGFLLCHQQYRRPRRNQHCVPRAIIIIICLDEGGIWTSGPSSRSPVRQHYGGKEYIPDSIDDDMAYIAAPGGDMSLNDQSLAFSPDMQMDSADEDDRSWHIRPAPPRSQEPCPDGIINRANNDRREAVVTRSEHPLNEAHDEERAERVAAELPTRQEIYNWVEEEGLDEGEKLARRIVYILNAGLVSCPLDQHKDQDASHLATCRRHLHLRETWAGSSARVSGLSFTEREEQSRHFGLDRTVRPLDASVTGLRRDQLPPASRLEAQFAGWHEDKEWSDAEVCLHQDDVPQRKLAPAVHDIDSFLHVTKDPRSLRGPLNICITAQPSLLLSKSIHVRVPIRVGEKIKQVPIYQIPHTVLAHQRPRTVYMFFPRLYDEKRRKKGPVPLVLQSQINSSRVDFIDPL</sequence>
<accession>A0A8H5XUH2</accession>
<evidence type="ECO:0000313" key="2">
    <source>
        <dbReference type="EMBL" id="KAF5700188.1"/>
    </source>
</evidence>